<evidence type="ECO:0000313" key="8">
    <source>
        <dbReference type="EMBL" id="GMN34461.1"/>
    </source>
</evidence>
<evidence type="ECO:0000256" key="2">
    <source>
        <dbReference type="ARBA" id="ARBA00022473"/>
    </source>
</evidence>
<feature type="compositionally biased region" description="Basic and acidic residues" evidence="7">
    <location>
        <begin position="126"/>
        <end position="153"/>
    </location>
</feature>
<dbReference type="EMBL" id="BTGU01000004">
    <property type="protein sequence ID" value="GMN34461.1"/>
    <property type="molecule type" value="Genomic_DNA"/>
</dbReference>
<dbReference type="Pfam" id="PF07899">
    <property type="entry name" value="Frigida"/>
    <property type="match status" value="1"/>
</dbReference>
<sequence length="579" mass="64580">MAENEQVAAGGAESSLIEQLSKAVHKLEAHKNADGERVQWMEIEEHFHSLETTLMLKIKELETQEKEFKETEAETYKLLAEREEAVTVKEQDMLDRLQELKDAAVAAIAEVRANQQPTVSESTPEVDNRDRKVSRSLGDRNSPEEGSPRKSGENAEGVAVDVKPCPELVQFCELMDAKGLLNYTMENHKKINVIRDELSFALENASDPARLVLDSLEGFYPPDETKIPGDKSDAALQGKRECCVVFMEAMAALLARAESDPGADHLLNPETKQLAKTISDEWKPKLASSGIDAANGISLEAEAFLQLLATFRIASEFDEEELCKLVLAAAQCRQAPELCRSLGLTHKVPGLIESLVNSGKQIDAVHFIQAFQLTESFPLVPLLKSYLKELRRNSQGKGENTRDAAGAQDDNNTRELNALKAVIGSVEEYKLEADYPLDSLHKRVAQLYRYQDDKKKRSLDSGKRQHLKKQKSNGRFRGYRRGPGYPDVPAPPAGRHGPPIYGERVVQPGIPERYHHVDPHGYDFRVPRQPVYAPQAMDQRLYYHHQDEMAPPASFNAAPPNYGGYAGSGLQPSHHQPYM</sequence>
<keyword evidence="6" id="KW-0175">Coiled coil</keyword>
<protein>
    <recommendedName>
        <fullName evidence="5">FRIGIDA-like protein</fullName>
    </recommendedName>
</protein>
<comment type="similarity">
    <text evidence="1 5">Belongs to the Frigida family.</text>
</comment>
<accession>A0AA88A5E8</accession>
<feature type="compositionally biased region" description="Basic and acidic residues" evidence="7">
    <location>
        <begin position="454"/>
        <end position="463"/>
    </location>
</feature>
<evidence type="ECO:0000256" key="1">
    <source>
        <dbReference type="ARBA" id="ARBA00008956"/>
    </source>
</evidence>
<dbReference type="GO" id="GO:0030154">
    <property type="term" value="P:cell differentiation"/>
    <property type="evidence" value="ECO:0007669"/>
    <property type="project" value="UniProtKB-KW"/>
</dbReference>
<dbReference type="GO" id="GO:0009908">
    <property type="term" value="P:flower development"/>
    <property type="evidence" value="ECO:0007669"/>
    <property type="project" value="UniProtKB-KW"/>
</dbReference>
<keyword evidence="2 5" id="KW-0217">Developmental protein</keyword>
<name>A0AA88A5E8_FICCA</name>
<feature type="coiled-coil region" evidence="6">
    <location>
        <begin position="54"/>
        <end position="114"/>
    </location>
</feature>
<feature type="compositionally biased region" description="Polar residues" evidence="7">
    <location>
        <begin position="114"/>
        <end position="125"/>
    </location>
</feature>
<proteinExistence type="inferred from homology"/>
<dbReference type="AlphaFoldDB" id="A0AA88A5E8"/>
<feature type="region of interest" description="Disordered" evidence="7">
    <location>
        <begin position="114"/>
        <end position="157"/>
    </location>
</feature>
<keyword evidence="9" id="KW-1185">Reference proteome</keyword>
<feature type="compositionally biased region" description="Basic residues" evidence="7">
    <location>
        <begin position="464"/>
        <end position="480"/>
    </location>
</feature>
<feature type="region of interest" description="Disordered" evidence="7">
    <location>
        <begin position="393"/>
        <end position="412"/>
    </location>
</feature>
<evidence type="ECO:0000313" key="9">
    <source>
        <dbReference type="Proteomes" id="UP001187192"/>
    </source>
</evidence>
<evidence type="ECO:0000256" key="6">
    <source>
        <dbReference type="SAM" id="Coils"/>
    </source>
</evidence>
<evidence type="ECO:0000256" key="3">
    <source>
        <dbReference type="ARBA" id="ARBA00022782"/>
    </source>
</evidence>
<dbReference type="InterPro" id="IPR012474">
    <property type="entry name" value="Frigida"/>
</dbReference>
<dbReference type="Proteomes" id="UP001187192">
    <property type="component" value="Unassembled WGS sequence"/>
</dbReference>
<gene>
    <name evidence="8" type="ORF">TIFTF001_004702</name>
</gene>
<dbReference type="PANTHER" id="PTHR31791:SF41">
    <property type="entry name" value="FRIGIDA-LIKE PROTEIN"/>
    <property type="match status" value="1"/>
</dbReference>
<evidence type="ECO:0000256" key="7">
    <source>
        <dbReference type="SAM" id="MobiDB-lite"/>
    </source>
</evidence>
<dbReference type="PANTHER" id="PTHR31791">
    <property type="entry name" value="FRIGIDA-LIKE PROTEIN 3-RELATED"/>
    <property type="match status" value="1"/>
</dbReference>
<reference evidence="8" key="1">
    <citation type="submission" date="2023-07" db="EMBL/GenBank/DDBJ databases">
        <title>draft genome sequence of fig (Ficus carica).</title>
        <authorList>
            <person name="Takahashi T."/>
            <person name="Nishimura K."/>
        </authorList>
    </citation>
    <scope>NUCLEOTIDE SEQUENCE</scope>
</reference>
<feature type="region of interest" description="Disordered" evidence="7">
    <location>
        <begin position="454"/>
        <end position="499"/>
    </location>
</feature>
<comment type="caution">
    <text evidence="8">The sequence shown here is derived from an EMBL/GenBank/DDBJ whole genome shotgun (WGS) entry which is preliminary data.</text>
</comment>
<evidence type="ECO:0000256" key="4">
    <source>
        <dbReference type="ARBA" id="ARBA00023089"/>
    </source>
</evidence>
<keyword evidence="4 5" id="KW-0287">Flowering</keyword>
<organism evidence="8 9">
    <name type="scientific">Ficus carica</name>
    <name type="common">Common fig</name>
    <dbReference type="NCBI Taxonomy" id="3494"/>
    <lineage>
        <taxon>Eukaryota</taxon>
        <taxon>Viridiplantae</taxon>
        <taxon>Streptophyta</taxon>
        <taxon>Embryophyta</taxon>
        <taxon>Tracheophyta</taxon>
        <taxon>Spermatophyta</taxon>
        <taxon>Magnoliopsida</taxon>
        <taxon>eudicotyledons</taxon>
        <taxon>Gunneridae</taxon>
        <taxon>Pentapetalae</taxon>
        <taxon>rosids</taxon>
        <taxon>fabids</taxon>
        <taxon>Rosales</taxon>
        <taxon>Moraceae</taxon>
        <taxon>Ficeae</taxon>
        <taxon>Ficus</taxon>
    </lineage>
</organism>
<evidence type="ECO:0000256" key="5">
    <source>
        <dbReference type="RuleBase" id="RU364012"/>
    </source>
</evidence>
<keyword evidence="3 5" id="KW-0221">Differentiation</keyword>